<dbReference type="Proteomes" id="UP001189624">
    <property type="component" value="Chromosome 4"/>
</dbReference>
<protein>
    <submittedName>
        <fullName evidence="2">Uncharacterized protein</fullName>
    </submittedName>
</protein>
<dbReference type="Gramene" id="rna-AYBTSS11_LOCUS12995">
    <property type="protein sequence ID" value="CAJ1948078.1"/>
    <property type="gene ID" value="gene-AYBTSS11_LOCUS12995"/>
</dbReference>
<dbReference type="AlphaFoldDB" id="A0AA86S966"/>
<keyword evidence="3" id="KW-1185">Reference proteome</keyword>
<dbReference type="EMBL" id="OY731401">
    <property type="protein sequence ID" value="CAJ1948078.1"/>
    <property type="molecule type" value="Genomic_DNA"/>
</dbReference>
<feature type="region of interest" description="Disordered" evidence="1">
    <location>
        <begin position="108"/>
        <end position="136"/>
    </location>
</feature>
<evidence type="ECO:0000313" key="3">
    <source>
        <dbReference type="Proteomes" id="UP001189624"/>
    </source>
</evidence>
<sequence length="136" mass="15680">MVGMNSMETFRREMEKEEIRWEVEKEDIRREIMISEMRLARRKELEEEVRKEMAEGVVGISIQRPPRITFPEPISMPFNPTLSQVSHDNLITHHLKTNDNDKVTILAKSDGGSLGPKRKALTLPIIDGNEDGPKKE</sequence>
<reference evidence="2" key="1">
    <citation type="submission" date="2023-10" db="EMBL/GenBank/DDBJ databases">
        <authorList>
            <person name="Domelevo Entfellner J.-B."/>
        </authorList>
    </citation>
    <scope>NUCLEOTIDE SEQUENCE</scope>
</reference>
<evidence type="ECO:0000256" key="1">
    <source>
        <dbReference type="SAM" id="MobiDB-lite"/>
    </source>
</evidence>
<organism evidence="2 3">
    <name type="scientific">Sphenostylis stenocarpa</name>
    <dbReference type="NCBI Taxonomy" id="92480"/>
    <lineage>
        <taxon>Eukaryota</taxon>
        <taxon>Viridiplantae</taxon>
        <taxon>Streptophyta</taxon>
        <taxon>Embryophyta</taxon>
        <taxon>Tracheophyta</taxon>
        <taxon>Spermatophyta</taxon>
        <taxon>Magnoliopsida</taxon>
        <taxon>eudicotyledons</taxon>
        <taxon>Gunneridae</taxon>
        <taxon>Pentapetalae</taxon>
        <taxon>rosids</taxon>
        <taxon>fabids</taxon>
        <taxon>Fabales</taxon>
        <taxon>Fabaceae</taxon>
        <taxon>Papilionoideae</taxon>
        <taxon>50 kb inversion clade</taxon>
        <taxon>NPAAA clade</taxon>
        <taxon>indigoferoid/millettioid clade</taxon>
        <taxon>Phaseoleae</taxon>
        <taxon>Sphenostylis</taxon>
    </lineage>
</organism>
<name>A0AA86S966_9FABA</name>
<proteinExistence type="predicted"/>
<accession>A0AA86S966</accession>
<evidence type="ECO:0000313" key="2">
    <source>
        <dbReference type="EMBL" id="CAJ1948078.1"/>
    </source>
</evidence>
<gene>
    <name evidence="2" type="ORF">AYBTSS11_LOCUS12995</name>
</gene>